<evidence type="ECO:0000256" key="1">
    <source>
        <dbReference type="SAM" id="Phobius"/>
    </source>
</evidence>
<protein>
    <recommendedName>
        <fullName evidence="4">Secreted protein</fullName>
    </recommendedName>
</protein>
<reference evidence="2 3" key="1">
    <citation type="journal article" date="2021" name="Elife">
        <title>Chloroplast acquisition without the gene transfer in kleptoplastic sea slugs, Plakobranchus ocellatus.</title>
        <authorList>
            <person name="Maeda T."/>
            <person name="Takahashi S."/>
            <person name="Yoshida T."/>
            <person name="Shimamura S."/>
            <person name="Takaki Y."/>
            <person name="Nagai Y."/>
            <person name="Toyoda A."/>
            <person name="Suzuki Y."/>
            <person name="Arimoto A."/>
            <person name="Ishii H."/>
            <person name="Satoh N."/>
            <person name="Nishiyama T."/>
            <person name="Hasebe M."/>
            <person name="Maruyama T."/>
            <person name="Minagawa J."/>
            <person name="Obokata J."/>
            <person name="Shigenobu S."/>
        </authorList>
    </citation>
    <scope>NUCLEOTIDE SEQUENCE [LARGE SCALE GENOMIC DNA]</scope>
</reference>
<keyword evidence="1" id="KW-0812">Transmembrane</keyword>
<accession>A0AAV4CZL1</accession>
<organism evidence="2 3">
    <name type="scientific">Plakobranchus ocellatus</name>
    <dbReference type="NCBI Taxonomy" id="259542"/>
    <lineage>
        <taxon>Eukaryota</taxon>
        <taxon>Metazoa</taxon>
        <taxon>Spiralia</taxon>
        <taxon>Lophotrochozoa</taxon>
        <taxon>Mollusca</taxon>
        <taxon>Gastropoda</taxon>
        <taxon>Heterobranchia</taxon>
        <taxon>Euthyneura</taxon>
        <taxon>Panpulmonata</taxon>
        <taxon>Sacoglossa</taxon>
        <taxon>Placobranchoidea</taxon>
        <taxon>Plakobranchidae</taxon>
        <taxon>Plakobranchus</taxon>
    </lineage>
</organism>
<evidence type="ECO:0000313" key="2">
    <source>
        <dbReference type="EMBL" id="GFO37323.1"/>
    </source>
</evidence>
<dbReference type="AlphaFoldDB" id="A0AAV4CZL1"/>
<evidence type="ECO:0008006" key="4">
    <source>
        <dbReference type="Google" id="ProtNLM"/>
    </source>
</evidence>
<dbReference type="EMBL" id="BLXT01007202">
    <property type="protein sequence ID" value="GFO37323.1"/>
    <property type="molecule type" value="Genomic_DNA"/>
</dbReference>
<keyword evidence="3" id="KW-1185">Reference proteome</keyword>
<sequence>MSKIKSDSWNLLYNKVCMVGSLHSLFTFVLNFALAHCPRRHCRFDRLVTMSDKARTPRCGEGTEVKTHRAMGLSGNHLYRDPRPAKQRTIGQCSFLYNSRAGMAGWHHGR</sequence>
<gene>
    <name evidence="2" type="ORF">PoB_006382800</name>
</gene>
<keyword evidence="1" id="KW-1133">Transmembrane helix</keyword>
<evidence type="ECO:0000313" key="3">
    <source>
        <dbReference type="Proteomes" id="UP000735302"/>
    </source>
</evidence>
<feature type="transmembrane region" description="Helical" evidence="1">
    <location>
        <begin position="12"/>
        <end position="34"/>
    </location>
</feature>
<comment type="caution">
    <text evidence="2">The sequence shown here is derived from an EMBL/GenBank/DDBJ whole genome shotgun (WGS) entry which is preliminary data.</text>
</comment>
<name>A0AAV4CZL1_9GAST</name>
<keyword evidence="1" id="KW-0472">Membrane</keyword>
<proteinExistence type="predicted"/>
<dbReference type="Proteomes" id="UP000735302">
    <property type="component" value="Unassembled WGS sequence"/>
</dbReference>